<evidence type="ECO:0000313" key="11">
    <source>
        <dbReference type="Proteomes" id="UP000031516"/>
    </source>
</evidence>
<dbReference type="GO" id="GO:0005737">
    <property type="term" value="C:cytoplasm"/>
    <property type="evidence" value="ECO:0007669"/>
    <property type="project" value="TreeGrafter"/>
</dbReference>
<dbReference type="GO" id="GO:0004197">
    <property type="term" value="F:cysteine-type endopeptidase activity"/>
    <property type="evidence" value="ECO:0007669"/>
    <property type="project" value="InterPro"/>
</dbReference>
<sequence>MYPGSSRPTYNKQQAQQAQAAPAYQTGYSNAQPQQQYYTAPQQQTSNGSSMPFQNQFYPSGGQVSGSSQSSGGHYSRPAGVPPTQSSTQGYNSNQYSRPAGAPPGQNASQYSRPSVPPPASSQMNSRTDIQQNHASGAVNGPSGYQQPQNIYKPPSQVQHTGPGNEVAYQYSQCTGRRKALLIGINYFGSANELRGCINDSRNMFNFLTQRYGYKAEDIVMLNDDTTDPVRVPTRANMLRAMQWLVSNAQPNDALFFHYSGHGGQTKDLDGDEEDGMDDVIYPVDFQAAGPIIDDDMHAIMVTPLQPGVRLTALFDSCHSGTVLDLPYTYSTKGVIKEPNVWKNVGSSGLEAAMAYATGNTSNMMKSLGNVFTTITSSNNNVDRERIKKIKFSPADVIMFSGSKDNQTSADATENGQNTGAMSWAFLTVLSKQPQQSYLSLLQNMRAELSSKYSQKPQLSCSHEIDTNLQFLL</sequence>
<dbReference type="GO" id="GO:0006508">
    <property type="term" value="P:proteolysis"/>
    <property type="evidence" value="ECO:0007669"/>
    <property type="project" value="UniProtKB-KW"/>
</dbReference>
<feature type="compositionally biased region" description="Polar residues" evidence="8">
    <location>
        <begin position="121"/>
        <end position="135"/>
    </location>
</feature>
<evidence type="ECO:0000256" key="8">
    <source>
        <dbReference type="SAM" id="MobiDB-lite"/>
    </source>
</evidence>
<keyword evidence="7" id="KW-0865">Zymogen</keyword>
<dbReference type="InterPro" id="IPR050452">
    <property type="entry name" value="Metacaspase"/>
</dbReference>
<evidence type="ECO:0000259" key="9">
    <source>
        <dbReference type="Pfam" id="PF00656"/>
    </source>
</evidence>
<dbReference type="Proteomes" id="UP000031516">
    <property type="component" value="Unassembled WGS sequence"/>
</dbReference>
<feature type="domain" description="Peptidase C14 caspase" evidence="9">
    <location>
        <begin position="177"/>
        <end position="463"/>
    </location>
</feature>
<keyword evidence="5" id="KW-0378">Hydrolase</keyword>
<dbReference type="Pfam" id="PF00656">
    <property type="entry name" value="Peptidase_C14"/>
    <property type="match status" value="1"/>
</dbReference>
<feature type="compositionally biased region" description="Low complexity" evidence="8">
    <location>
        <begin position="13"/>
        <end position="23"/>
    </location>
</feature>
<dbReference type="Gene3D" id="3.40.50.12660">
    <property type="match status" value="1"/>
</dbReference>
<evidence type="ECO:0000256" key="3">
    <source>
        <dbReference type="ARBA" id="ARBA00022670"/>
    </source>
</evidence>
<dbReference type="PANTHER" id="PTHR48104:SF30">
    <property type="entry name" value="METACASPASE-1"/>
    <property type="match status" value="1"/>
</dbReference>
<evidence type="ECO:0000256" key="1">
    <source>
        <dbReference type="ARBA" id="ARBA00009005"/>
    </source>
</evidence>
<dbReference type="GO" id="GO:0006915">
    <property type="term" value="P:apoptotic process"/>
    <property type="evidence" value="ECO:0007669"/>
    <property type="project" value="UniProtKB-KW"/>
</dbReference>
<evidence type="ECO:0000256" key="4">
    <source>
        <dbReference type="ARBA" id="ARBA00022703"/>
    </source>
</evidence>
<protein>
    <recommendedName>
        <fullName evidence="2">Metacaspase-1</fullName>
    </recommendedName>
</protein>
<dbReference type="FunFam" id="3.40.50.12660:FF:000005">
    <property type="entry name" value="Mca1p"/>
    <property type="match status" value="1"/>
</dbReference>
<gene>
    <name evidence="10" type="ORF">KLDO_g3492</name>
</gene>
<evidence type="ECO:0000313" key="10">
    <source>
        <dbReference type="EMBL" id="CDO95245.1"/>
    </source>
</evidence>
<feature type="region of interest" description="Disordered" evidence="8">
    <location>
        <begin position="1"/>
        <end position="164"/>
    </location>
</feature>
<organism evidence="10 11">
    <name type="scientific">Kluyveromyces dobzhanskii CBS 2104</name>
    <dbReference type="NCBI Taxonomy" id="1427455"/>
    <lineage>
        <taxon>Eukaryota</taxon>
        <taxon>Fungi</taxon>
        <taxon>Dikarya</taxon>
        <taxon>Ascomycota</taxon>
        <taxon>Saccharomycotina</taxon>
        <taxon>Saccharomycetes</taxon>
        <taxon>Saccharomycetales</taxon>
        <taxon>Saccharomycetaceae</taxon>
        <taxon>Kluyveromyces</taxon>
    </lineage>
</organism>
<feature type="compositionally biased region" description="Polar residues" evidence="8">
    <location>
        <begin position="1"/>
        <end position="12"/>
    </location>
</feature>
<feature type="compositionally biased region" description="Polar residues" evidence="8">
    <location>
        <begin position="83"/>
        <end position="97"/>
    </location>
</feature>
<dbReference type="EMBL" id="CCBQ010000044">
    <property type="protein sequence ID" value="CDO95245.1"/>
    <property type="molecule type" value="Genomic_DNA"/>
</dbReference>
<feature type="compositionally biased region" description="Low complexity" evidence="8">
    <location>
        <begin position="60"/>
        <end position="73"/>
    </location>
</feature>
<feature type="compositionally biased region" description="Polar residues" evidence="8">
    <location>
        <begin position="46"/>
        <end position="58"/>
    </location>
</feature>
<evidence type="ECO:0000256" key="5">
    <source>
        <dbReference type="ARBA" id="ARBA00022801"/>
    </source>
</evidence>
<keyword evidence="6" id="KW-0788">Thiol protease</keyword>
<dbReference type="InterPro" id="IPR029030">
    <property type="entry name" value="Caspase-like_dom_sf"/>
</dbReference>
<reference evidence="10 11" key="1">
    <citation type="submission" date="2014-03" db="EMBL/GenBank/DDBJ databases">
        <title>The genome of Kluyveromyces dobzhanskii.</title>
        <authorList>
            <person name="Nystedt B."/>
            <person name="Astrom S."/>
        </authorList>
    </citation>
    <scope>NUCLEOTIDE SEQUENCE [LARGE SCALE GENOMIC DNA]</scope>
    <source>
        <strain evidence="10 11">CBS 2104</strain>
    </source>
</reference>
<dbReference type="SUPFAM" id="SSF52129">
    <property type="entry name" value="Caspase-like"/>
    <property type="match status" value="1"/>
</dbReference>
<evidence type="ECO:0000256" key="2">
    <source>
        <dbReference type="ARBA" id="ARBA00016994"/>
    </source>
</evidence>
<keyword evidence="4" id="KW-0053">Apoptosis</keyword>
<feature type="compositionally biased region" description="Low complexity" evidence="8">
    <location>
        <begin position="31"/>
        <end position="45"/>
    </location>
</feature>
<feature type="compositionally biased region" description="Polar residues" evidence="8">
    <location>
        <begin position="143"/>
        <end position="162"/>
    </location>
</feature>
<comment type="caution">
    <text evidence="10">The sequence shown here is derived from an EMBL/GenBank/DDBJ whole genome shotgun (WGS) entry which is preliminary data.</text>
</comment>
<evidence type="ECO:0000256" key="7">
    <source>
        <dbReference type="ARBA" id="ARBA00023145"/>
    </source>
</evidence>
<accession>A0A0A8LAS3</accession>
<keyword evidence="3" id="KW-0645">Protease</keyword>
<dbReference type="InterPro" id="IPR011600">
    <property type="entry name" value="Pept_C14_caspase"/>
</dbReference>
<comment type="similarity">
    <text evidence="1">Belongs to the peptidase C14B family.</text>
</comment>
<keyword evidence="11" id="KW-1185">Reference proteome</keyword>
<evidence type="ECO:0000256" key="6">
    <source>
        <dbReference type="ARBA" id="ARBA00022807"/>
    </source>
</evidence>
<proteinExistence type="inferred from homology"/>
<dbReference type="PANTHER" id="PTHR48104">
    <property type="entry name" value="METACASPASE-4"/>
    <property type="match status" value="1"/>
</dbReference>
<dbReference type="AlphaFoldDB" id="A0A0A8LAS3"/>
<name>A0A0A8LAS3_9SACH</name>
<dbReference type="OrthoDB" id="3223806at2759"/>